<dbReference type="SUPFAM" id="SSF47384">
    <property type="entry name" value="Homodimeric domain of signal transducing histidine kinase"/>
    <property type="match status" value="1"/>
</dbReference>
<comment type="catalytic activity">
    <reaction evidence="1">
        <text>ATP + protein L-histidine = ADP + protein N-phospho-L-histidine.</text>
        <dbReference type="EC" id="2.7.13.3"/>
    </reaction>
</comment>
<keyword evidence="5" id="KW-0808">Transferase</keyword>
<dbReference type="InterPro" id="IPR004358">
    <property type="entry name" value="Sig_transdc_His_kin-like_C"/>
</dbReference>
<feature type="transmembrane region" description="Helical" evidence="9">
    <location>
        <begin position="12"/>
        <end position="32"/>
    </location>
</feature>
<name>A0ABR7NIS6_9FIRM</name>
<proteinExistence type="predicted"/>
<dbReference type="InterPro" id="IPR003594">
    <property type="entry name" value="HATPase_dom"/>
</dbReference>
<evidence type="ECO:0000256" key="9">
    <source>
        <dbReference type="SAM" id="Phobius"/>
    </source>
</evidence>
<organism evidence="12 13">
    <name type="scientific">Yanshouia hominis</name>
    <dbReference type="NCBI Taxonomy" id="2763673"/>
    <lineage>
        <taxon>Bacteria</taxon>
        <taxon>Bacillati</taxon>
        <taxon>Bacillota</taxon>
        <taxon>Clostridia</taxon>
        <taxon>Eubacteriales</taxon>
        <taxon>Oscillospiraceae</taxon>
        <taxon>Yanshouia</taxon>
    </lineage>
</organism>
<evidence type="ECO:0000259" key="11">
    <source>
        <dbReference type="PROSITE" id="PS50110"/>
    </source>
</evidence>
<dbReference type="PROSITE" id="PS50110">
    <property type="entry name" value="RESPONSE_REGULATORY"/>
    <property type="match status" value="1"/>
</dbReference>
<dbReference type="PANTHER" id="PTHR45339">
    <property type="entry name" value="HYBRID SIGNAL TRANSDUCTION HISTIDINE KINASE J"/>
    <property type="match status" value="1"/>
</dbReference>
<evidence type="ECO:0000256" key="8">
    <source>
        <dbReference type="PROSITE-ProRule" id="PRU00169"/>
    </source>
</evidence>
<keyword evidence="9" id="KW-0472">Membrane</keyword>
<evidence type="ECO:0000256" key="1">
    <source>
        <dbReference type="ARBA" id="ARBA00000085"/>
    </source>
</evidence>
<dbReference type="InterPro" id="IPR036097">
    <property type="entry name" value="HisK_dim/P_sf"/>
</dbReference>
<dbReference type="InterPro" id="IPR001789">
    <property type="entry name" value="Sig_transdc_resp-reg_receiver"/>
</dbReference>
<dbReference type="CDD" id="cd16922">
    <property type="entry name" value="HATPase_EvgS-ArcB-TorS-like"/>
    <property type="match status" value="1"/>
</dbReference>
<evidence type="ECO:0000256" key="4">
    <source>
        <dbReference type="ARBA" id="ARBA00022553"/>
    </source>
</evidence>
<feature type="transmembrane region" description="Helical" evidence="9">
    <location>
        <begin position="294"/>
        <end position="317"/>
    </location>
</feature>
<dbReference type="SUPFAM" id="SSF52172">
    <property type="entry name" value="CheY-like"/>
    <property type="match status" value="1"/>
</dbReference>
<dbReference type="SMART" id="SM00448">
    <property type="entry name" value="REC"/>
    <property type="match status" value="1"/>
</dbReference>
<keyword evidence="4 8" id="KW-0597">Phosphoprotein</keyword>
<feature type="domain" description="Response regulatory" evidence="11">
    <location>
        <begin position="723"/>
        <end position="844"/>
    </location>
</feature>
<dbReference type="InterPro" id="IPR005467">
    <property type="entry name" value="His_kinase_dom"/>
</dbReference>
<comment type="caution">
    <text evidence="12">The sequence shown here is derived from an EMBL/GenBank/DDBJ whole genome shotgun (WGS) entry which is preliminary data.</text>
</comment>
<dbReference type="InterPro" id="IPR036890">
    <property type="entry name" value="HATPase_C_sf"/>
</dbReference>
<comment type="function">
    <text evidence="7">May play the central regulatory role in sporulation. It may be an element of the effector pathway responsible for the activation of sporulation genes in response to nutritional stress. Spo0A may act in concert with spo0H (a sigma factor) to control the expression of some genes that are critical to the sporulation process.</text>
</comment>
<dbReference type="PANTHER" id="PTHR45339:SF5">
    <property type="entry name" value="HISTIDINE KINASE"/>
    <property type="match status" value="1"/>
</dbReference>
<evidence type="ECO:0000256" key="2">
    <source>
        <dbReference type="ARBA" id="ARBA00012438"/>
    </source>
</evidence>
<evidence type="ECO:0000313" key="12">
    <source>
        <dbReference type="EMBL" id="MBC8576317.1"/>
    </source>
</evidence>
<dbReference type="Pfam" id="PF00512">
    <property type="entry name" value="HisKA"/>
    <property type="match status" value="1"/>
</dbReference>
<dbReference type="SMART" id="SM00388">
    <property type="entry name" value="HisKA"/>
    <property type="match status" value="1"/>
</dbReference>
<reference evidence="12 13" key="1">
    <citation type="submission" date="2020-08" db="EMBL/GenBank/DDBJ databases">
        <title>Genome public.</title>
        <authorList>
            <person name="Liu C."/>
            <person name="Sun Q."/>
        </authorList>
    </citation>
    <scope>NUCLEOTIDE SEQUENCE [LARGE SCALE GENOMIC DNA]</scope>
    <source>
        <strain evidence="12 13">BX1</strain>
    </source>
</reference>
<protein>
    <recommendedName>
        <fullName evidence="3">Stage 0 sporulation protein A homolog</fullName>
        <ecNumber evidence="2">2.7.13.3</ecNumber>
    </recommendedName>
</protein>
<dbReference type="Pfam" id="PF02518">
    <property type="entry name" value="HATPase_c"/>
    <property type="match status" value="1"/>
</dbReference>
<dbReference type="SUPFAM" id="SSF55874">
    <property type="entry name" value="ATPase domain of HSP90 chaperone/DNA topoisomerase II/histidine kinase"/>
    <property type="match status" value="1"/>
</dbReference>
<feature type="domain" description="Histidine kinase" evidence="10">
    <location>
        <begin position="476"/>
        <end position="700"/>
    </location>
</feature>
<keyword evidence="5" id="KW-0418">Kinase</keyword>
<dbReference type="Gene3D" id="3.30.565.10">
    <property type="entry name" value="Histidine kinase-like ATPase, C-terminal domain"/>
    <property type="match status" value="1"/>
</dbReference>
<evidence type="ECO:0000256" key="7">
    <source>
        <dbReference type="ARBA" id="ARBA00024867"/>
    </source>
</evidence>
<evidence type="ECO:0000256" key="5">
    <source>
        <dbReference type="ARBA" id="ARBA00022777"/>
    </source>
</evidence>
<dbReference type="InterPro" id="IPR011006">
    <property type="entry name" value="CheY-like_superfamily"/>
</dbReference>
<dbReference type="SMART" id="SM00387">
    <property type="entry name" value="HATPase_c"/>
    <property type="match status" value="1"/>
</dbReference>
<dbReference type="CDD" id="cd00082">
    <property type="entry name" value="HisKA"/>
    <property type="match status" value="1"/>
</dbReference>
<dbReference type="Gene3D" id="1.10.287.130">
    <property type="match status" value="1"/>
</dbReference>
<keyword evidence="9" id="KW-1133">Transmembrane helix</keyword>
<sequence length="849" mass="94926">MNRGEKKKAAIVQKAGAVAAVTAILFGLFWTAQNFIGSYKNSIASESASHLVEISYQVASYIEGRIERDGKVAESIENSLRIQPQASPDELLIFIKEQCGIWNISNVIVYLEDGRCVNAAENSIAAARIREVKREEKGRKCYMQIEQSVVTHTIIPKAPVPISDTRIAAVSVVQNLSSFIDEMEFSSFDGDAFMYLAQSGGTKISQLTHPNAPEVDNILLLFKEMRCTCLSQKGYTVRDTMATEETSTFLCENDSGSWYVVLMPVKTGGSLWQLCYWAPEHVVNAAMDSFTSSVILLSAVIIVFFAICIMILFSLIYKTRKKQFDDELVVRDRLFNLLAENTQIAFALHSIRKMTPLYCSDNVENIIGYRYLQLTKDEHRYQLVLPDGGQSEQIARINEKLADWDGTNIFTSDYIPHAVERYARYYVLRLYPTGNDAEFVGIAQDVTREREREEALKNALAMADSASLAKTRFLANMSHDIRTPMNAIMNMTRFIMESTDEPSRHREYLKTILDSSEHLLHIINDILNMSRIESGQDIVAAEPFELQKVLSDICEMIRPLCAARRQRFAVDFGSLQSNRLIGDKLKLSQILINLLNNAMKFTPVNGRVHFSVEEMNSLRSETAAFRFVIEDNGIGIETEKIDTLFEPFTRAENSRVGHIEGTGLGLSICKSYVTAMGGTITCESAVDAGSVFSVELSFEKDLKQPSHTNESVEGGGVLFENMRALLCEDNGVNQVIARRILEKYGFEVEIASDGAEAVEKFLRSDPGHYDVIYMDIQMPKMNGYEAAAAIRASGRPQAETIPIIAMTANVYAEDVEKSRVSGMNGHVGKPIVIRDLLYATSRALKIAEQ</sequence>
<dbReference type="Pfam" id="PF00072">
    <property type="entry name" value="Response_reg"/>
    <property type="match status" value="1"/>
</dbReference>
<gene>
    <name evidence="12" type="ORF">H8717_07845</name>
</gene>
<dbReference type="Proteomes" id="UP000658131">
    <property type="component" value="Unassembled WGS sequence"/>
</dbReference>
<evidence type="ECO:0000259" key="10">
    <source>
        <dbReference type="PROSITE" id="PS50109"/>
    </source>
</evidence>
<keyword evidence="6" id="KW-0902">Two-component regulatory system</keyword>
<dbReference type="EC" id="2.7.13.3" evidence="2"/>
<evidence type="ECO:0000256" key="3">
    <source>
        <dbReference type="ARBA" id="ARBA00018672"/>
    </source>
</evidence>
<dbReference type="CDD" id="cd17546">
    <property type="entry name" value="REC_hyHK_CKI1_RcsC-like"/>
    <property type="match status" value="1"/>
</dbReference>
<keyword evidence="9" id="KW-0812">Transmembrane</keyword>
<dbReference type="PRINTS" id="PR00344">
    <property type="entry name" value="BCTRLSENSOR"/>
</dbReference>
<dbReference type="InterPro" id="IPR003661">
    <property type="entry name" value="HisK_dim/P_dom"/>
</dbReference>
<dbReference type="PROSITE" id="PS50109">
    <property type="entry name" value="HIS_KIN"/>
    <property type="match status" value="1"/>
</dbReference>
<evidence type="ECO:0000313" key="13">
    <source>
        <dbReference type="Proteomes" id="UP000658131"/>
    </source>
</evidence>
<dbReference type="EMBL" id="JACRTB010000010">
    <property type="protein sequence ID" value="MBC8576317.1"/>
    <property type="molecule type" value="Genomic_DNA"/>
</dbReference>
<accession>A0ABR7NIS6</accession>
<evidence type="ECO:0000256" key="6">
    <source>
        <dbReference type="ARBA" id="ARBA00023012"/>
    </source>
</evidence>
<keyword evidence="13" id="KW-1185">Reference proteome</keyword>
<dbReference type="Gene3D" id="3.40.50.2300">
    <property type="match status" value="1"/>
</dbReference>
<dbReference type="Gene3D" id="3.30.450.20">
    <property type="entry name" value="PAS domain"/>
    <property type="match status" value="1"/>
</dbReference>
<dbReference type="RefSeq" id="WP_262399847.1">
    <property type="nucleotide sequence ID" value="NZ_JACRTB010000010.1"/>
</dbReference>
<feature type="modified residue" description="4-aspartylphosphate" evidence="8">
    <location>
        <position position="775"/>
    </location>
</feature>